<reference evidence="1" key="1">
    <citation type="journal article" date="2014" name="Front. Microbiol.">
        <title>High frequency of phylogenetically diverse reductive dehalogenase-homologous genes in deep subseafloor sedimentary metagenomes.</title>
        <authorList>
            <person name="Kawai M."/>
            <person name="Futagami T."/>
            <person name="Toyoda A."/>
            <person name="Takaki Y."/>
            <person name="Nishi S."/>
            <person name="Hori S."/>
            <person name="Arai W."/>
            <person name="Tsubouchi T."/>
            <person name="Morono Y."/>
            <person name="Uchiyama I."/>
            <person name="Ito T."/>
            <person name="Fujiyama A."/>
            <person name="Inagaki F."/>
            <person name="Takami H."/>
        </authorList>
    </citation>
    <scope>NUCLEOTIDE SEQUENCE</scope>
    <source>
        <strain evidence="1">Expedition CK06-06</strain>
    </source>
</reference>
<dbReference type="AlphaFoldDB" id="X1HBD5"/>
<evidence type="ECO:0000313" key="1">
    <source>
        <dbReference type="EMBL" id="GAH51169.1"/>
    </source>
</evidence>
<comment type="caution">
    <text evidence="1">The sequence shown here is derived from an EMBL/GenBank/DDBJ whole genome shotgun (WGS) entry which is preliminary data.</text>
</comment>
<feature type="non-terminal residue" evidence="1">
    <location>
        <position position="1"/>
    </location>
</feature>
<dbReference type="EMBL" id="BARU01020630">
    <property type="protein sequence ID" value="GAH51169.1"/>
    <property type="molecule type" value="Genomic_DNA"/>
</dbReference>
<sequence length="59" mass="6955">TACPGHYGYNFQEQFITSLPEEILYKRSFLILIKSRGKIKSDIARLDPIILYYRPHNII</sequence>
<organism evidence="1">
    <name type="scientific">marine sediment metagenome</name>
    <dbReference type="NCBI Taxonomy" id="412755"/>
    <lineage>
        <taxon>unclassified sequences</taxon>
        <taxon>metagenomes</taxon>
        <taxon>ecological metagenomes</taxon>
    </lineage>
</organism>
<proteinExistence type="predicted"/>
<name>X1HBD5_9ZZZZ</name>
<gene>
    <name evidence="1" type="ORF">S03H2_33850</name>
</gene>
<protein>
    <submittedName>
        <fullName evidence="1">Uncharacterized protein</fullName>
    </submittedName>
</protein>
<accession>X1HBD5</accession>